<organism evidence="2 3">
    <name type="scientific">Proteus mirabilis</name>
    <dbReference type="NCBI Taxonomy" id="584"/>
    <lineage>
        <taxon>Bacteria</taxon>
        <taxon>Pseudomonadati</taxon>
        <taxon>Pseudomonadota</taxon>
        <taxon>Gammaproteobacteria</taxon>
        <taxon>Enterobacterales</taxon>
        <taxon>Morganellaceae</taxon>
        <taxon>Proteus</taxon>
    </lineage>
</organism>
<keyword evidence="1" id="KW-0812">Transmembrane</keyword>
<protein>
    <submittedName>
        <fullName evidence="2">Uncharacterized protein</fullName>
    </submittedName>
</protein>
<evidence type="ECO:0000313" key="3">
    <source>
        <dbReference type="Proteomes" id="UP000251485"/>
    </source>
</evidence>
<evidence type="ECO:0000256" key="1">
    <source>
        <dbReference type="SAM" id="Phobius"/>
    </source>
</evidence>
<proteinExistence type="predicted"/>
<accession>A0A2X2BNY4</accession>
<dbReference type="AlphaFoldDB" id="A0A2X2BNY4"/>
<keyword evidence="1" id="KW-1133">Transmembrane helix</keyword>
<name>A0A2X2BNY4_PROMI</name>
<dbReference type="EMBL" id="UAUE01000007">
    <property type="protein sequence ID" value="SPY94966.1"/>
    <property type="molecule type" value="Genomic_DNA"/>
</dbReference>
<keyword evidence="1" id="KW-0472">Membrane</keyword>
<dbReference type="Proteomes" id="UP000251485">
    <property type="component" value="Unassembled WGS sequence"/>
</dbReference>
<feature type="transmembrane region" description="Helical" evidence="1">
    <location>
        <begin position="33"/>
        <end position="51"/>
    </location>
</feature>
<gene>
    <name evidence="2" type="ORF">NCTC10975_01325</name>
</gene>
<sequence>MTSTFFDGDQLADIAKIIGVGVAGVLTWKKKPFILVVLSAAIITAMLRWIATLWG</sequence>
<evidence type="ECO:0000313" key="2">
    <source>
        <dbReference type="EMBL" id="SPY94966.1"/>
    </source>
</evidence>
<reference evidence="2 3" key="1">
    <citation type="submission" date="2018-06" db="EMBL/GenBank/DDBJ databases">
        <authorList>
            <consortium name="Pathogen Informatics"/>
            <person name="Doyle S."/>
        </authorList>
    </citation>
    <scope>NUCLEOTIDE SEQUENCE [LARGE SCALE GENOMIC DNA]</scope>
    <source>
        <strain evidence="2 3">NCTC10975</strain>
    </source>
</reference>